<evidence type="ECO:0000313" key="3">
    <source>
        <dbReference type="Proteomes" id="UP000181976"/>
    </source>
</evidence>
<dbReference type="InParanoid" id="A0A1I2FYS9"/>
<keyword evidence="1" id="KW-1133">Transmembrane helix</keyword>
<feature type="transmembrane region" description="Helical" evidence="1">
    <location>
        <begin position="7"/>
        <end position="25"/>
    </location>
</feature>
<proteinExistence type="predicted"/>
<name>A0A1I2FYS9_9BACT</name>
<feature type="transmembrane region" description="Helical" evidence="1">
    <location>
        <begin position="61"/>
        <end position="79"/>
    </location>
</feature>
<dbReference type="AlphaFoldDB" id="A0A1I2FYS9"/>
<keyword evidence="1" id="KW-0472">Membrane</keyword>
<organism evidence="2 3">
    <name type="scientific">Thermophagus xiamenensis</name>
    <dbReference type="NCBI Taxonomy" id="385682"/>
    <lineage>
        <taxon>Bacteria</taxon>
        <taxon>Pseudomonadati</taxon>
        <taxon>Bacteroidota</taxon>
        <taxon>Bacteroidia</taxon>
        <taxon>Marinilabiliales</taxon>
        <taxon>Marinilabiliaceae</taxon>
        <taxon>Thermophagus</taxon>
    </lineage>
</organism>
<gene>
    <name evidence="2" type="ORF">SAMN05444380_1394</name>
</gene>
<accession>A0A1I2FYS9</accession>
<feature type="transmembrane region" description="Helical" evidence="1">
    <location>
        <begin position="31"/>
        <end position="49"/>
    </location>
</feature>
<dbReference type="STRING" id="385682.SAMN05444380_1394"/>
<protein>
    <submittedName>
        <fullName evidence="2">Uncharacterized protein</fullName>
    </submittedName>
</protein>
<keyword evidence="3" id="KW-1185">Reference proteome</keyword>
<reference evidence="2 3" key="1">
    <citation type="submission" date="2016-10" db="EMBL/GenBank/DDBJ databases">
        <authorList>
            <person name="de Groot N.N."/>
        </authorList>
    </citation>
    <scope>NUCLEOTIDE SEQUENCE [LARGE SCALE GENOMIC DNA]</scope>
    <source>
        <strain evidence="2 3">DSM 19012</strain>
    </source>
</reference>
<dbReference type="EMBL" id="FONA01000039">
    <property type="protein sequence ID" value="SFF09870.1"/>
    <property type="molecule type" value="Genomic_DNA"/>
</dbReference>
<evidence type="ECO:0000313" key="2">
    <source>
        <dbReference type="EMBL" id="SFF09870.1"/>
    </source>
</evidence>
<feature type="transmembrane region" description="Helical" evidence="1">
    <location>
        <begin position="85"/>
        <end position="102"/>
    </location>
</feature>
<dbReference type="Proteomes" id="UP000181976">
    <property type="component" value="Unassembled WGS sequence"/>
</dbReference>
<sequence>MNKYRLLSILYYAGMLLIFCGIVMQMTNLPAALGVYAAGLIPFTGIRIYNFSVSISPRKRINAILLVSALSLIAAGVAIYFHRSYWIIFIAITAILDGYASFRKIS</sequence>
<dbReference type="RefSeq" id="WP_010527658.1">
    <property type="nucleotide sequence ID" value="NZ_AFSL01000058.1"/>
</dbReference>
<dbReference type="eggNOG" id="ENOG5034CI3">
    <property type="taxonomic scope" value="Bacteria"/>
</dbReference>
<evidence type="ECO:0000256" key="1">
    <source>
        <dbReference type="SAM" id="Phobius"/>
    </source>
</evidence>
<dbReference type="OrthoDB" id="1122378at2"/>
<keyword evidence="1" id="KW-0812">Transmembrane</keyword>